<dbReference type="AlphaFoldDB" id="A0A9P7JL30"/>
<dbReference type="Proteomes" id="UP000823399">
    <property type="component" value="Unassembled WGS sequence"/>
</dbReference>
<dbReference type="EMBL" id="JABBWM010000269">
    <property type="protein sequence ID" value="KAG2083549.1"/>
    <property type="molecule type" value="Genomic_DNA"/>
</dbReference>
<sequence>MPPARREHVRHSAHLKPNTPLHLRAMDDASTSRGPPKPPESSGPWLAIQWQSDHALTDTLVNYLTTQAADCRVLFYSDGKKAMAAVDDHPSWLDKGQIYQNIAKLLFAGHPKYGAAYAINSKKFCDAVGNCIGTLRGKYKKLKNLLDAALLKLPWYTELDSIWHSNPSIAAVTHSSKPGVDHASVSYSLVQPHDGAGPSAHFDATSQWSPYTPTYPSHDTHSYSSSTPPSQYGQPYSLGPHIPYHANALETPHAGSSQFAPAPSPAPAPALLTPASAPTLAPAPAPSHTAPYNTSPQFHLHGLPTPKDALNNHNADDDDFDQDISGPFDTPLGDSLNYLKDDDMMVDKTTDSPSHVAGKKQQLPSLPLPPPNAPEPFHRPAKSPMSSYNNCSVLGIQKLLSCGGRCK</sequence>
<feature type="region of interest" description="Disordered" evidence="1">
    <location>
        <begin position="1"/>
        <end position="44"/>
    </location>
</feature>
<accession>A0A9P7JL30</accession>
<dbReference type="GeneID" id="64705039"/>
<reference evidence="2" key="1">
    <citation type="journal article" date="2020" name="New Phytol.">
        <title>Comparative genomics reveals dynamic genome evolution in host specialist ectomycorrhizal fungi.</title>
        <authorList>
            <person name="Lofgren L.A."/>
            <person name="Nguyen N.H."/>
            <person name="Vilgalys R."/>
            <person name="Ruytinx J."/>
            <person name="Liao H.L."/>
            <person name="Branco S."/>
            <person name="Kuo A."/>
            <person name="LaButti K."/>
            <person name="Lipzen A."/>
            <person name="Andreopoulos W."/>
            <person name="Pangilinan J."/>
            <person name="Riley R."/>
            <person name="Hundley H."/>
            <person name="Na H."/>
            <person name="Barry K."/>
            <person name="Grigoriev I.V."/>
            <person name="Stajich J.E."/>
            <person name="Kennedy P.G."/>
        </authorList>
    </citation>
    <scope>NUCLEOTIDE SEQUENCE</scope>
    <source>
        <strain evidence="2">FC423</strain>
    </source>
</reference>
<keyword evidence="3" id="KW-1185">Reference proteome</keyword>
<name>A0A9P7JL30_9AGAM</name>
<feature type="region of interest" description="Disordered" evidence="1">
    <location>
        <begin position="216"/>
        <end position="381"/>
    </location>
</feature>
<proteinExistence type="predicted"/>
<evidence type="ECO:0000313" key="2">
    <source>
        <dbReference type="EMBL" id="KAG2083549.1"/>
    </source>
</evidence>
<evidence type="ECO:0000256" key="1">
    <source>
        <dbReference type="SAM" id="MobiDB-lite"/>
    </source>
</evidence>
<protein>
    <submittedName>
        <fullName evidence="2">Uncharacterized protein</fullName>
    </submittedName>
</protein>
<feature type="compositionally biased region" description="Polar residues" evidence="1">
    <location>
        <begin position="216"/>
        <end position="234"/>
    </location>
</feature>
<dbReference type="OrthoDB" id="2665354at2759"/>
<organism evidence="2 3">
    <name type="scientific">Suillus discolor</name>
    <dbReference type="NCBI Taxonomy" id="1912936"/>
    <lineage>
        <taxon>Eukaryota</taxon>
        <taxon>Fungi</taxon>
        <taxon>Dikarya</taxon>
        <taxon>Basidiomycota</taxon>
        <taxon>Agaricomycotina</taxon>
        <taxon>Agaricomycetes</taxon>
        <taxon>Agaricomycetidae</taxon>
        <taxon>Boletales</taxon>
        <taxon>Suillineae</taxon>
        <taxon>Suillaceae</taxon>
        <taxon>Suillus</taxon>
    </lineage>
</organism>
<dbReference type="RefSeq" id="XP_041284412.1">
    <property type="nucleotide sequence ID" value="XM_041442780.1"/>
</dbReference>
<feature type="compositionally biased region" description="Basic and acidic residues" evidence="1">
    <location>
        <begin position="339"/>
        <end position="350"/>
    </location>
</feature>
<feature type="compositionally biased region" description="Low complexity" evidence="1">
    <location>
        <begin position="269"/>
        <end position="291"/>
    </location>
</feature>
<gene>
    <name evidence="2" type="ORF">F5147DRAFT_782871</name>
</gene>
<evidence type="ECO:0000313" key="3">
    <source>
        <dbReference type="Proteomes" id="UP000823399"/>
    </source>
</evidence>
<comment type="caution">
    <text evidence="2">The sequence shown here is derived from an EMBL/GenBank/DDBJ whole genome shotgun (WGS) entry which is preliminary data.</text>
</comment>